<protein>
    <submittedName>
        <fullName evidence="1">Uncharacterized protein</fullName>
    </submittedName>
</protein>
<organism evidence="1 2">
    <name type="scientific">Candidatus Brocadia sinica JPN1</name>
    <dbReference type="NCBI Taxonomy" id="1197129"/>
    <lineage>
        <taxon>Bacteria</taxon>
        <taxon>Pseudomonadati</taxon>
        <taxon>Planctomycetota</taxon>
        <taxon>Candidatus Brocadiia</taxon>
        <taxon>Candidatus Brocadiales</taxon>
        <taxon>Candidatus Brocadiaceae</taxon>
        <taxon>Candidatus Brocadia</taxon>
    </lineage>
</organism>
<accession>A0ABQ0K3G1</accession>
<evidence type="ECO:0000313" key="1">
    <source>
        <dbReference type="EMBL" id="GAN35383.1"/>
    </source>
</evidence>
<reference evidence="2" key="1">
    <citation type="journal article" date="2015" name="Genome Announc.">
        <title>Draft Genome Sequence of an Anaerobic Ammonium-Oxidizing Bacterium, "Candidatus Brocadia sinica".</title>
        <authorList>
            <person name="Oshiki M."/>
            <person name="Shinyako-Hata K."/>
            <person name="Satoh H."/>
            <person name="Okabe S."/>
        </authorList>
    </citation>
    <scope>NUCLEOTIDE SEQUENCE [LARGE SCALE GENOMIC DNA]</scope>
    <source>
        <strain evidence="2">JPN1</strain>
    </source>
</reference>
<dbReference type="EMBL" id="BAFN01000002">
    <property type="protein sequence ID" value="GAN35383.1"/>
    <property type="molecule type" value="Genomic_DNA"/>
</dbReference>
<comment type="caution">
    <text evidence="1">The sequence shown here is derived from an EMBL/GenBank/DDBJ whole genome shotgun (WGS) entry which is preliminary data.</text>
</comment>
<proteinExistence type="predicted"/>
<name>A0ABQ0K3G1_9BACT</name>
<gene>
    <name evidence="1" type="ORF">BROSI_B0021</name>
</gene>
<dbReference type="Proteomes" id="UP000032309">
    <property type="component" value="Unassembled WGS sequence"/>
</dbReference>
<keyword evidence="2" id="KW-1185">Reference proteome</keyword>
<evidence type="ECO:0000313" key="2">
    <source>
        <dbReference type="Proteomes" id="UP000032309"/>
    </source>
</evidence>
<sequence>MAFQIISFEVNNFFTAGLGITTLIHYLKNTWKVTSGNK</sequence>